<dbReference type="InterPro" id="IPR051504">
    <property type="entry name" value="Plant_metabolite_acyltrans"/>
</dbReference>
<keyword evidence="2" id="KW-0012">Acyltransferase</keyword>
<dbReference type="AlphaFoldDB" id="A0A3L6RWJ2"/>
<dbReference type="Proteomes" id="UP000275267">
    <property type="component" value="Unassembled WGS sequence"/>
</dbReference>
<evidence type="ECO:0000313" key="4">
    <source>
        <dbReference type="EMBL" id="RLN11327.1"/>
    </source>
</evidence>
<dbReference type="PANTHER" id="PTHR31625">
    <property type="match status" value="1"/>
</dbReference>
<reference evidence="5" key="1">
    <citation type="journal article" date="2019" name="Nat. Commun.">
        <title>The genome of broomcorn millet.</title>
        <authorList>
            <person name="Zou C."/>
            <person name="Miki D."/>
            <person name="Li D."/>
            <person name="Tang Q."/>
            <person name="Xiao L."/>
            <person name="Rajput S."/>
            <person name="Deng P."/>
            <person name="Jia W."/>
            <person name="Huang R."/>
            <person name="Zhang M."/>
            <person name="Sun Y."/>
            <person name="Hu J."/>
            <person name="Fu X."/>
            <person name="Schnable P.S."/>
            <person name="Li F."/>
            <person name="Zhang H."/>
            <person name="Feng B."/>
            <person name="Zhu X."/>
            <person name="Liu R."/>
            <person name="Schnable J.C."/>
            <person name="Zhu J.-K."/>
            <person name="Zhang H."/>
        </authorList>
    </citation>
    <scope>NUCLEOTIDE SEQUENCE [LARGE SCALE GENOMIC DNA]</scope>
</reference>
<accession>A0A3L6RWJ2</accession>
<feature type="region of interest" description="Disordered" evidence="3">
    <location>
        <begin position="1"/>
        <end position="32"/>
    </location>
</feature>
<proteinExistence type="predicted"/>
<organism evidence="4 5">
    <name type="scientific">Panicum miliaceum</name>
    <name type="common">Proso millet</name>
    <name type="synonym">Broomcorn millet</name>
    <dbReference type="NCBI Taxonomy" id="4540"/>
    <lineage>
        <taxon>Eukaryota</taxon>
        <taxon>Viridiplantae</taxon>
        <taxon>Streptophyta</taxon>
        <taxon>Embryophyta</taxon>
        <taxon>Tracheophyta</taxon>
        <taxon>Spermatophyta</taxon>
        <taxon>Magnoliopsida</taxon>
        <taxon>Liliopsida</taxon>
        <taxon>Poales</taxon>
        <taxon>Poaceae</taxon>
        <taxon>PACMAD clade</taxon>
        <taxon>Panicoideae</taxon>
        <taxon>Panicodae</taxon>
        <taxon>Paniceae</taxon>
        <taxon>Panicinae</taxon>
        <taxon>Panicum</taxon>
        <taxon>Panicum sect. Panicum</taxon>
    </lineage>
</organism>
<dbReference type="InterPro" id="IPR023213">
    <property type="entry name" value="CAT-like_dom_sf"/>
</dbReference>
<dbReference type="SUPFAM" id="SSF52777">
    <property type="entry name" value="CoA-dependent acyltransferases"/>
    <property type="match status" value="1"/>
</dbReference>
<keyword evidence="1" id="KW-0808">Transferase</keyword>
<dbReference type="OrthoDB" id="667639at2759"/>
<keyword evidence="5" id="KW-1185">Reference proteome</keyword>
<comment type="caution">
    <text evidence="4">The sequence shown here is derived from an EMBL/GenBank/DDBJ whole genome shotgun (WGS) entry which is preliminary data.</text>
</comment>
<evidence type="ECO:0000256" key="3">
    <source>
        <dbReference type="SAM" id="MobiDB-lite"/>
    </source>
</evidence>
<gene>
    <name evidence="4" type="ORF">C2845_PM09G02550</name>
</gene>
<evidence type="ECO:0000256" key="2">
    <source>
        <dbReference type="ARBA" id="ARBA00023315"/>
    </source>
</evidence>
<sequence>MGAHQRELGWAPPIRARTKASGQANTFPEPDNALQGRRTYLLSASQIRSLKHRISLHGKGTDGDTAPAAAVTPPSTYAAVASLVWTSGVRAKNALSDAAADAYLMFAADCRARLRPPLPAAFFGNCAKSCYARATVGALRDARGREALARAAAAVREAVREQLADPLGDAERWLERHRALPPGRVVQVGASNRFAAYETDFGWGRPARVELASVFVREFVAVSGRRTAPCRCPWRLIGTAWTASRPTSCRCRRILHDSVTRVILPLFLYVRD</sequence>
<protein>
    <submittedName>
        <fullName evidence="4">Uncharacterized protein</fullName>
    </submittedName>
</protein>
<evidence type="ECO:0000256" key="1">
    <source>
        <dbReference type="ARBA" id="ARBA00022679"/>
    </source>
</evidence>
<name>A0A3L6RWJ2_PANMI</name>
<dbReference type="EMBL" id="PQIB02000006">
    <property type="protein sequence ID" value="RLN11327.1"/>
    <property type="molecule type" value="Genomic_DNA"/>
</dbReference>
<dbReference type="Pfam" id="PF02458">
    <property type="entry name" value="Transferase"/>
    <property type="match status" value="1"/>
</dbReference>
<dbReference type="Gene3D" id="3.30.559.10">
    <property type="entry name" value="Chloramphenicol acetyltransferase-like domain"/>
    <property type="match status" value="1"/>
</dbReference>
<dbReference type="GO" id="GO:0016747">
    <property type="term" value="F:acyltransferase activity, transferring groups other than amino-acyl groups"/>
    <property type="evidence" value="ECO:0007669"/>
    <property type="project" value="UniProtKB-ARBA"/>
</dbReference>
<evidence type="ECO:0000313" key="5">
    <source>
        <dbReference type="Proteomes" id="UP000275267"/>
    </source>
</evidence>